<keyword evidence="2" id="KW-1133">Transmembrane helix</keyword>
<feature type="transmembrane region" description="Helical" evidence="2">
    <location>
        <begin position="261"/>
        <end position="283"/>
    </location>
</feature>
<feature type="transmembrane region" description="Helical" evidence="2">
    <location>
        <begin position="113"/>
        <end position="134"/>
    </location>
</feature>
<feature type="transmembrane region" description="Helical" evidence="2">
    <location>
        <begin position="16"/>
        <end position="35"/>
    </location>
</feature>
<dbReference type="Pfam" id="PF13593">
    <property type="entry name" value="SBF_like"/>
    <property type="match status" value="1"/>
</dbReference>
<dbReference type="Proteomes" id="UP000756346">
    <property type="component" value="Unassembled WGS sequence"/>
</dbReference>
<dbReference type="OrthoDB" id="188035at2759"/>
<keyword evidence="4" id="KW-1185">Reference proteome</keyword>
<feature type="transmembrane region" description="Helical" evidence="2">
    <location>
        <begin position="219"/>
        <end position="241"/>
    </location>
</feature>
<gene>
    <name evidence="3" type="ORF">B0I36DRAFT_359467</name>
</gene>
<name>A0A9P9BU80_9PEZI</name>
<feature type="region of interest" description="Disordered" evidence="1">
    <location>
        <begin position="392"/>
        <end position="425"/>
    </location>
</feature>
<evidence type="ECO:0000256" key="1">
    <source>
        <dbReference type="SAM" id="MobiDB-lite"/>
    </source>
</evidence>
<accession>A0A9P9BU80</accession>
<comment type="caution">
    <text evidence="3">The sequence shown here is derived from an EMBL/GenBank/DDBJ whole genome shotgun (WGS) entry which is preliminary data.</text>
</comment>
<keyword evidence="2" id="KW-0472">Membrane</keyword>
<feature type="transmembrane region" description="Helical" evidence="2">
    <location>
        <begin position="77"/>
        <end position="101"/>
    </location>
</feature>
<dbReference type="GO" id="GO:0005886">
    <property type="term" value="C:plasma membrane"/>
    <property type="evidence" value="ECO:0007669"/>
    <property type="project" value="TreeGrafter"/>
</dbReference>
<protein>
    <submittedName>
        <fullName evidence="3">Sodium bile acid cotransporter</fullName>
    </submittedName>
</protein>
<dbReference type="RefSeq" id="XP_046016948.1">
    <property type="nucleotide sequence ID" value="XM_046158132.1"/>
</dbReference>
<dbReference type="PROSITE" id="PS51257">
    <property type="entry name" value="PROKAR_LIPOPROTEIN"/>
    <property type="match status" value="1"/>
</dbReference>
<feature type="transmembrane region" description="Helical" evidence="2">
    <location>
        <begin position="353"/>
        <end position="380"/>
    </location>
</feature>
<dbReference type="InterPro" id="IPR038770">
    <property type="entry name" value="Na+/solute_symporter_sf"/>
</dbReference>
<evidence type="ECO:0000313" key="3">
    <source>
        <dbReference type="EMBL" id="KAH7037827.1"/>
    </source>
</evidence>
<dbReference type="PIRSF" id="PIRSF026166">
    <property type="entry name" value="UCP026166"/>
    <property type="match status" value="1"/>
</dbReference>
<evidence type="ECO:0000256" key="2">
    <source>
        <dbReference type="SAM" id="Phobius"/>
    </source>
</evidence>
<organism evidence="3 4">
    <name type="scientific">Microdochium trichocladiopsis</name>
    <dbReference type="NCBI Taxonomy" id="1682393"/>
    <lineage>
        <taxon>Eukaryota</taxon>
        <taxon>Fungi</taxon>
        <taxon>Dikarya</taxon>
        <taxon>Ascomycota</taxon>
        <taxon>Pezizomycotina</taxon>
        <taxon>Sordariomycetes</taxon>
        <taxon>Xylariomycetidae</taxon>
        <taxon>Xylariales</taxon>
        <taxon>Microdochiaceae</taxon>
        <taxon>Microdochium</taxon>
    </lineage>
</organism>
<feature type="transmembrane region" description="Helical" evidence="2">
    <location>
        <begin position="189"/>
        <end position="207"/>
    </location>
</feature>
<feature type="transmembrane region" description="Helical" evidence="2">
    <location>
        <begin position="47"/>
        <end position="65"/>
    </location>
</feature>
<proteinExistence type="predicted"/>
<sequence length="425" mass="46378">MLTPVKATWAFCVRNWLIFGFGLGCLLGYLFPHVAARGGIIRSEYSVLYAGIGLIFFINGMQLSPEKLREHVTNWRLHIVVQGINMALIPLIQLAIIHIIIAAGAVRNGTIDASIIVGMVVAGCIPTTIASNVVMTRNSGGDEAAAIIEVVIGNVLGSILSPWLIYGFIPTEPEFASYQPAPPNNLGPMYKAVMMQLGLAVLLPLVAGQVLRWLWPRKVLWVLSTFYLAQFCSVLLIMVAWTTFSGAFQTGSLYALPTSSVVFNVFVNIAEYLFFTALCFYIANPPLWAVKHVNIHVADSKLGSKLPPAIRRGFTVKRMPRDQTIAVCFCGAAKTTSLGIPLIAAMWSQMDDFTISAIQVPVLLYTVEQVFVAQFFTIFFKNWLEKESKAASDVETADGDPPVVDVDGSGHPRIPEKGRAEAGNV</sequence>
<dbReference type="AlphaFoldDB" id="A0A9P9BU80"/>
<feature type="transmembrane region" description="Helical" evidence="2">
    <location>
        <begin position="146"/>
        <end position="169"/>
    </location>
</feature>
<dbReference type="GeneID" id="70187678"/>
<dbReference type="PANTHER" id="PTHR18640">
    <property type="entry name" value="SOLUTE CARRIER FAMILY 10 MEMBER 7"/>
    <property type="match status" value="1"/>
</dbReference>
<keyword evidence="2" id="KW-0812">Transmembrane</keyword>
<dbReference type="PANTHER" id="PTHR18640:SF5">
    <property type="entry name" value="SODIUM_BILE ACID COTRANSPORTER 7"/>
    <property type="match status" value="1"/>
</dbReference>
<dbReference type="Gene3D" id="1.20.1530.20">
    <property type="match status" value="1"/>
</dbReference>
<feature type="transmembrane region" description="Helical" evidence="2">
    <location>
        <begin position="325"/>
        <end position="347"/>
    </location>
</feature>
<dbReference type="EMBL" id="JAGTJQ010000002">
    <property type="protein sequence ID" value="KAH7037827.1"/>
    <property type="molecule type" value="Genomic_DNA"/>
</dbReference>
<dbReference type="InterPro" id="IPR016833">
    <property type="entry name" value="Put_Na-Bile_cotransptr"/>
</dbReference>
<feature type="compositionally biased region" description="Basic and acidic residues" evidence="1">
    <location>
        <begin position="408"/>
        <end position="425"/>
    </location>
</feature>
<evidence type="ECO:0000313" key="4">
    <source>
        <dbReference type="Proteomes" id="UP000756346"/>
    </source>
</evidence>
<reference evidence="3" key="1">
    <citation type="journal article" date="2021" name="Nat. Commun.">
        <title>Genetic determinants of endophytism in the Arabidopsis root mycobiome.</title>
        <authorList>
            <person name="Mesny F."/>
            <person name="Miyauchi S."/>
            <person name="Thiergart T."/>
            <person name="Pickel B."/>
            <person name="Atanasova L."/>
            <person name="Karlsson M."/>
            <person name="Huettel B."/>
            <person name="Barry K.W."/>
            <person name="Haridas S."/>
            <person name="Chen C."/>
            <person name="Bauer D."/>
            <person name="Andreopoulos W."/>
            <person name="Pangilinan J."/>
            <person name="LaButti K."/>
            <person name="Riley R."/>
            <person name="Lipzen A."/>
            <person name="Clum A."/>
            <person name="Drula E."/>
            <person name="Henrissat B."/>
            <person name="Kohler A."/>
            <person name="Grigoriev I.V."/>
            <person name="Martin F.M."/>
            <person name="Hacquard S."/>
        </authorList>
    </citation>
    <scope>NUCLEOTIDE SEQUENCE</scope>
    <source>
        <strain evidence="3">MPI-CAGE-CH-0230</strain>
    </source>
</reference>